<comment type="caution">
    <text evidence="6">The sequence shown here is derived from an EMBL/GenBank/DDBJ whole genome shotgun (WGS) entry which is preliminary data.</text>
</comment>
<keyword evidence="7" id="KW-1185">Reference proteome</keyword>
<evidence type="ECO:0000256" key="2">
    <source>
        <dbReference type="ARBA" id="ARBA00022723"/>
    </source>
</evidence>
<evidence type="ECO:0000256" key="4">
    <source>
        <dbReference type="PROSITE-ProRule" id="PRU00433"/>
    </source>
</evidence>
<evidence type="ECO:0000313" key="6">
    <source>
        <dbReference type="EMBL" id="NRT56198.1"/>
    </source>
</evidence>
<keyword evidence="1 4" id="KW-0349">Heme</keyword>
<dbReference type="EMBL" id="JABSNM010000007">
    <property type="protein sequence ID" value="NRT56198.1"/>
    <property type="molecule type" value="Genomic_DNA"/>
</dbReference>
<evidence type="ECO:0000256" key="3">
    <source>
        <dbReference type="ARBA" id="ARBA00023004"/>
    </source>
</evidence>
<dbReference type="InterPro" id="IPR009056">
    <property type="entry name" value="Cyt_c-like_dom"/>
</dbReference>
<reference evidence="6 7" key="1">
    <citation type="submission" date="2020-05" db="EMBL/GenBank/DDBJ databases">
        <title>Genomic Encyclopedia of Type Strains, Phase IV (KMG-V): Genome sequencing to study the core and pangenomes of soil and plant-associated prokaryotes.</title>
        <authorList>
            <person name="Whitman W."/>
        </authorList>
    </citation>
    <scope>NUCLEOTIDE SEQUENCE [LARGE SCALE GENOMIC DNA]</scope>
    <source>
        <strain evidence="6 7">C29</strain>
    </source>
</reference>
<evidence type="ECO:0000313" key="7">
    <source>
        <dbReference type="Proteomes" id="UP001516061"/>
    </source>
</evidence>
<keyword evidence="2 4" id="KW-0479">Metal-binding</keyword>
<dbReference type="Gene3D" id="1.10.760.10">
    <property type="entry name" value="Cytochrome c-like domain"/>
    <property type="match status" value="1"/>
</dbReference>
<dbReference type="Proteomes" id="UP001516061">
    <property type="component" value="Unassembled WGS sequence"/>
</dbReference>
<dbReference type="RefSeq" id="WP_173805173.1">
    <property type="nucleotide sequence ID" value="NZ_JABSNM010000007.1"/>
</dbReference>
<dbReference type="SUPFAM" id="SSF46626">
    <property type="entry name" value="Cytochrome c"/>
    <property type="match status" value="1"/>
</dbReference>
<proteinExistence type="predicted"/>
<dbReference type="Pfam" id="PF00034">
    <property type="entry name" value="Cytochrom_C"/>
    <property type="match status" value="1"/>
</dbReference>
<evidence type="ECO:0000259" key="5">
    <source>
        <dbReference type="PROSITE" id="PS51007"/>
    </source>
</evidence>
<gene>
    <name evidence="6" type="ORF">HNQ01_001934</name>
</gene>
<protein>
    <submittedName>
        <fullName evidence="6">Cytochrome c553</fullName>
    </submittedName>
</protein>
<keyword evidence="3 4" id="KW-0408">Iron</keyword>
<evidence type="ECO:0000256" key="1">
    <source>
        <dbReference type="ARBA" id="ARBA00022617"/>
    </source>
</evidence>
<feature type="domain" description="Cytochrome c" evidence="5">
    <location>
        <begin position="27"/>
        <end position="104"/>
    </location>
</feature>
<organism evidence="6 7">
    <name type="scientific">Sphaerotilus uruguayifluvii</name>
    <dbReference type="NCBI Taxonomy" id="2735897"/>
    <lineage>
        <taxon>Bacteria</taxon>
        <taxon>Pseudomonadati</taxon>
        <taxon>Pseudomonadota</taxon>
        <taxon>Betaproteobacteria</taxon>
        <taxon>Burkholderiales</taxon>
        <taxon>Sphaerotilaceae</taxon>
        <taxon>Sphaerotilus</taxon>
    </lineage>
</organism>
<name>A0ABX2G422_9BURK</name>
<dbReference type="InterPro" id="IPR036909">
    <property type="entry name" value="Cyt_c-like_dom_sf"/>
</dbReference>
<dbReference type="PROSITE" id="PS51007">
    <property type="entry name" value="CYTC"/>
    <property type="match status" value="1"/>
</dbReference>
<sequence>MSTSSRPGLQSLLWTAALLCIGQGSSAQTPPPGRLLASNCFQCHGTNGKGPGFETLAGKPSGEIYKDLLEMRSGKEGSGLMVRHAMGYTDAQLRLLSIWLSTQR</sequence>
<accession>A0ABX2G422</accession>